<comment type="cofactor">
    <cofactor evidence="1">
        <name>Mg(2+)</name>
        <dbReference type="ChEBI" id="CHEBI:18420"/>
    </cofactor>
</comment>
<dbReference type="RefSeq" id="WP_068748180.1">
    <property type="nucleotide sequence ID" value="NZ_LOHZ01000025.1"/>
</dbReference>
<comment type="function">
    <text evidence="1">Catalyzes the insertion of molybdate into adenylated molybdopterin with the concomitant release of AMP.</text>
</comment>
<dbReference type="PATRIC" id="fig|520767.4.peg.1148"/>
<dbReference type="SMART" id="SM00852">
    <property type="entry name" value="MoCF_biosynth"/>
    <property type="match status" value="1"/>
</dbReference>
<dbReference type="InterPro" id="IPR001453">
    <property type="entry name" value="MoaB/Mog_dom"/>
</dbReference>
<dbReference type="GO" id="GO:0061599">
    <property type="term" value="F:molybdopterin molybdotransferase activity"/>
    <property type="evidence" value="ECO:0007669"/>
    <property type="project" value="UniProtKB-UniRule"/>
</dbReference>
<proteinExistence type="inferred from homology"/>
<dbReference type="UniPathway" id="UPA00344"/>
<dbReference type="InterPro" id="IPR038987">
    <property type="entry name" value="MoeA-like"/>
</dbReference>
<keyword evidence="4" id="KW-1185">Reference proteome</keyword>
<keyword evidence="1" id="KW-0808">Transferase</keyword>
<comment type="caution">
    <text evidence="3">The sequence shown here is derived from an EMBL/GenBank/DDBJ whole genome shotgun (WGS) entry which is preliminary data.</text>
</comment>
<organism evidence="3 4">
    <name type="scientific">Thermovenabulum gondwanense</name>
    <dbReference type="NCBI Taxonomy" id="520767"/>
    <lineage>
        <taxon>Bacteria</taxon>
        <taxon>Bacillati</taxon>
        <taxon>Bacillota</taxon>
        <taxon>Clostridia</taxon>
        <taxon>Thermosediminibacterales</taxon>
        <taxon>Thermosediminibacteraceae</taxon>
        <taxon>Thermovenabulum</taxon>
    </lineage>
</organism>
<comment type="catalytic activity">
    <reaction evidence="1">
        <text>adenylyl-molybdopterin + molybdate = Mo-molybdopterin + AMP + H(+)</text>
        <dbReference type="Rhea" id="RHEA:35047"/>
        <dbReference type="ChEBI" id="CHEBI:15378"/>
        <dbReference type="ChEBI" id="CHEBI:36264"/>
        <dbReference type="ChEBI" id="CHEBI:62727"/>
        <dbReference type="ChEBI" id="CHEBI:71302"/>
        <dbReference type="ChEBI" id="CHEBI:456215"/>
    </reaction>
</comment>
<dbReference type="PANTHER" id="PTHR10192:SF28">
    <property type="entry name" value="MOLYBDOPTERIN MOLYBDENUMTRANSFERASE"/>
    <property type="match status" value="1"/>
</dbReference>
<dbReference type="Gene3D" id="3.40.980.10">
    <property type="entry name" value="MoaB/Mog-like domain"/>
    <property type="match status" value="1"/>
</dbReference>
<sequence length="338" mass="37756">MKILPVEKAVGMILCQDVTKIVPGEFKGRAFKKGHIIKEEDIQELLKLGKEHVYVWEAREGEIHEDEAAIRIARSVSGENVVFDEPYEGKSSLKSAIKGLLKVDQELLYEINSVDLVTVASLPDNFTVEEGQKIAGARVIPLVIDEEIIKKVEMICSERKIFNVKPYRKMKAGIITTGSEVYKGRIKDRFGPIMIKKLEYFGAEFLGQIFCPDDVNLIIKGINEMLEKNAEVVILTGGMSVDADDLTPKAIKECSEHVVTYGAPVQPGNMFMLAYRGNSALLGVPGCAMYHRTTILDAILPRIFIGERLKKEDFIKMGLGGLCQGCEVCRYPNCYFCR</sequence>
<dbReference type="SUPFAM" id="SSF53218">
    <property type="entry name" value="Molybdenum cofactor biosynthesis proteins"/>
    <property type="match status" value="1"/>
</dbReference>
<keyword evidence="1" id="KW-0460">Magnesium</keyword>
<evidence type="ECO:0000313" key="4">
    <source>
        <dbReference type="Proteomes" id="UP000075737"/>
    </source>
</evidence>
<dbReference type="InterPro" id="IPR036425">
    <property type="entry name" value="MoaB/Mog-like_dom_sf"/>
</dbReference>
<keyword evidence="1" id="KW-0501">Molybdenum cofactor biosynthesis</keyword>
<dbReference type="GO" id="GO:0005829">
    <property type="term" value="C:cytosol"/>
    <property type="evidence" value="ECO:0007669"/>
    <property type="project" value="TreeGrafter"/>
</dbReference>
<feature type="domain" description="MoaB/Mog" evidence="2">
    <location>
        <begin position="173"/>
        <end position="305"/>
    </location>
</feature>
<name>A0A162MNQ3_9FIRM</name>
<dbReference type="OrthoDB" id="9767940at2"/>
<reference evidence="3 4" key="1">
    <citation type="submission" date="2015-12" db="EMBL/GenBank/DDBJ databases">
        <title>Draft genome of Thermovenabulum gondwanense isolated from a red thermophilic microbial mat colonisisng an outflow channel of a bore well.</title>
        <authorList>
            <person name="Patel B.K."/>
        </authorList>
    </citation>
    <scope>NUCLEOTIDE SEQUENCE [LARGE SCALE GENOMIC DNA]</scope>
    <source>
        <strain evidence="3 4">R270</strain>
    </source>
</reference>
<dbReference type="Pfam" id="PF00994">
    <property type="entry name" value="MoCF_biosynth"/>
    <property type="match status" value="1"/>
</dbReference>
<comment type="pathway">
    <text evidence="1">Cofactor biosynthesis; molybdopterin biosynthesis.</text>
</comment>
<evidence type="ECO:0000313" key="3">
    <source>
        <dbReference type="EMBL" id="KYO66804.1"/>
    </source>
</evidence>
<evidence type="ECO:0000259" key="2">
    <source>
        <dbReference type="SMART" id="SM00852"/>
    </source>
</evidence>
<accession>A0A162MNQ3</accession>
<dbReference type="Proteomes" id="UP000075737">
    <property type="component" value="Unassembled WGS sequence"/>
</dbReference>
<dbReference type="EMBL" id="LOHZ01000025">
    <property type="protein sequence ID" value="KYO66804.1"/>
    <property type="molecule type" value="Genomic_DNA"/>
</dbReference>
<dbReference type="EC" id="2.10.1.1" evidence="1"/>
<gene>
    <name evidence="3" type="primary">cinA_1</name>
    <name evidence="3" type="ORF">ATZ99_10490</name>
</gene>
<evidence type="ECO:0000256" key="1">
    <source>
        <dbReference type="RuleBase" id="RU365090"/>
    </source>
</evidence>
<dbReference type="GO" id="GO:0006777">
    <property type="term" value="P:Mo-molybdopterin cofactor biosynthetic process"/>
    <property type="evidence" value="ECO:0007669"/>
    <property type="project" value="UniProtKB-UniRule"/>
</dbReference>
<protein>
    <recommendedName>
        <fullName evidence="1">Molybdopterin molybdenumtransferase</fullName>
        <ecNumber evidence="1">2.10.1.1</ecNumber>
    </recommendedName>
</protein>
<comment type="similarity">
    <text evidence="1">Belongs to the MoeA family.</text>
</comment>
<dbReference type="CDD" id="cd03522">
    <property type="entry name" value="MoeA_like"/>
    <property type="match status" value="1"/>
</dbReference>
<dbReference type="STRING" id="520767.ATZ99_10490"/>
<dbReference type="GO" id="GO:0046872">
    <property type="term" value="F:metal ion binding"/>
    <property type="evidence" value="ECO:0007669"/>
    <property type="project" value="UniProtKB-UniRule"/>
</dbReference>
<keyword evidence="1" id="KW-0500">Molybdenum</keyword>
<dbReference type="PANTHER" id="PTHR10192">
    <property type="entry name" value="MOLYBDOPTERIN BIOSYNTHESIS PROTEIN"/>
    <property type="match status" value="1"/>
</dbReference>
<keyword evidence="1" id="KW-0479">Metal-binding</keyword>
<dbReference type="AlphaFoldDB" id="A0A162MNQ3"/>